<dbReference type="Gene3D" id="3.40.50.11270">
    <property type="match status" value="1"/>
</dbReference>
<dbReference type="CDD" id="cd13944">
    <property type="entry name" value="lytB_ispH"/>
    <property type="match status" value="1"/>
</dbReference>
<evidence type="ECO:0000259" key="7">
    <source>
        <dbReference type="PROSITE" id="PS50126"/>
    </source>
</evidence>
<evidence type="ECO:0000256" key="2">
    <source>
        <dbReference type="ARBA" id="ARBA00022723"/>
    </source>
</evidence>
<evidence type="ECO:0000313" key="8">
    <source>
        <dbReference type="EMBL" id="HIW01911.1"/>
    </source>
</evidence>
<comment type="similarity">
    <text evidence="5">Belongs to the IspH family.</text>
</comment>
<evidence type="ECO:0000256" key="3">
    <source>
        <dbReference type="ARBA" id="ARBA00023004"/>
    </source>
</evidence>
<dbReference type="GO" id="GO:0019288">
    <property type="term" value="P:isopentenyl diphosphate biosynthetic process, methylerythritol 4-phosphate pathway"/>
    <property type="evidence" value="ECO:0007669"/>
    <property type="project" value="UniProtKB-UniRule"/>
</dbReference>
<sequence>MDILRAKHLGFCYGVKRSISLAGEDYGDRRVYTYGKLIHNSRIVGSLESKGIHAVGDVGEAEPGSVLVIRSHGAPVEEIERARDLGLEVVDATCPFVKRTRGIVADMHAKGYAIAIFGKKDHPEVVGINSVCGYTATVINDENEIPDSLLRTEKLCLVAQTTASAKKFANIADKFAKEGLKTVEIFDTICYTTQERQREAEELSRVCDKVLVIGDAESSNTLKLKEICAKHCTAFLIGSAEDLTAIKFNADDKIGIVAGASAPEESITEVIRYMDNNFTVATNEEFLQAVDADETSGKLSSGKIMKVKVISADEKGITVAFNSKVDGFISAEEATLDGTYDPADYPADTELEVKLLASRTEDGVYRFSKKAVDEIKEGDKVVDTIRDGQEFELKIDRAVERDVAKKKGGGLLGKLGTYTVFIPASQIKERYVSDLKPYVGKTLRLERLEINDEKKRIVASQKVIIERERKEREEIFWANVVPGVIVNGKVKSISKFGAFVSVDGYDCLVHISDISWVKFKSIEDILKVGKKYDFVVLKADREKGKVSLGYKQLQKHPFDVAIENHPVGSTFTGKITSIMPFGAFVEVEPGVEGLVHVSEASNTYVKNINDIYKVGDEVEVKVLAVDSEAKKITLSAKACMPELAPEERAPRGEKKESKPRAPRKRDAEKESGEAEWSEDAGNNPFADLLKDLEVKK</sequence>
<name>A0A9D1TRW1_9FIRM</name>
<feature type="binding site" evidence="5">
    <location>
        <position position="219"/>
    </location>
    <ligand>
        <name>dimethylallyl diphosphate</name>
        <dbReference type="ChEBI" id="CHEBI:57623"/>
    </ligand>
</feature>
<dbReference type="InterPro" id="IPR035104">
    <property type="entry name" value="Ribosomal_protein_S1-like"/>
</dbReference>
<feature type="domain" description="S1 motif" evidence="7">
    <location>
        <begin position="302"/>
        <end position="370"/>
    </location>
</feature>
<feature type="region of interest" description="Disordered" evidence="6">
    <location>
        <begin position="643"/>
        <end position="696"/>
    </location>
</feature>
<keyword evidence="5 8" id="KW-0560">Oxidoreductase</keyword>
<comment type="function">
    <text evidence="5">Catalyzes the conversion of 1-hydroxy-2-methyl-2-(E)-butenyl 4-diphosphate (HMBPP) into a mixture of isopentenyl diphosphate (IPP) and dimethylallyl diphosphate (DMAPP). Acts in the terminal step of the DOXP/MEP pathway for isoprenoid precursor biosynthesis.</text>
</comment>
<dbReference type="PANTHER" id="PTHR30426:SF0">
    <property type="entry name" value="4-HYDROXY-3-METHYLBUT-2-ENYL DIPHOSPHATE REDUCTASE"/>
    <property type="match status" value="1"/>
</dbReference>
<dbReference type="InterPro" id="IPR003029">
    <property type="entry name" value="S1_domain"/>
</dbReference>
<dbReference type="Pfam" id="PF00575">
    <property type="entry name" value="S1"/>
    <property type="match status" value="2"/>
</dbReference>
<feature type="binding site" evidence="5">
    <location>
        <position position="261"/>
    </location>
    <ligand>
        <name>(2E)-4-hydroxy-3-methylbut-2-enyl diphosphate</name>
        <dbReference type="ChEBI" id="CHEBI:128753"/>
    </ligand>
</feature>
<feature type="domain" description="S1 motif" evidence="7">
    <location>
        <begin position="388"/>
        <end position="462"/>
    </location>
</feature>
<dbReference type="Gene3D" id="3.40.1010.20">
    <property type="entry name" value="4-hydroxy-3-methylbut-2-enyl diphosphate reductase, catalytic domain"/>
    <property type="match status" value="2"/>
</dbReference>
<dbReference type="HAMAP" id="MF_00191">
    <property type="entry name" value="IspH"/>
    <property type="match status" value="1"/>
</dbReference>
<dbReference type="Pfam" id="PF02401">
    <property type="entry name" value="LYTB"/>
    <property type="match status" value="1"/>
</dbReference>
<feature type="binding site" evidence="5">
    <location>
        <position position="261"/>
    </location>
    <ligand>
        <name>isopentenyl diphosphate</name>
        <dbReference type="ChEBI" id="CHEBI:128769"/>
    </ligand>
</feature>
<feature type="binding site" evidence="5">
    <location>
        <position position="72"/>
    </location>
    <ligand>
        <name>(2E)-4-hydroxy-3-methylbut-2-enyl diphosphate</name>
        <dbReference type="ChEBI" id="CHEBI:128753"/>
    </ligand>
</feature>
<feature type="binding site" evidence="5">
    <location>
        <position position="12"/>
    </location>
    <ligand>
        <name>[4Fe-4S] cluster</name>
        <dbReference type="ChEBI" id="CHEBI:49883"/>
    </ligand>
</feature>
<dbReference type="InterPro" id="IPR012340">
    <property type="entry name" value="NA-bd_OB-fold"/>
</dbReference>
<gene>
    <name evidence="5 8" type="primary">ispH</name>
    <name evidence="8" type="ORF">H9892_01010</name>
</gene>
<keyword evidence="5" id="KW-0414">Isoprene biosynthesis</keyword>
<feature type="binding site" evidence="5">
    <location>
        <position position="72"/>
    </location>
    <ligand>
        <name>dimethylallyl diphosphate</name>
        <dbReference type="ChEBI" id="CHEBI:57623"/>
    </ligand>
</feature>
<reference evidence="8" key="2">
    <citation type="submission" date="2021-04" db="EMBL/GenBank/DDBJ databases">
        <authorList>
            <person name="Gilroy R."/>
        </authorList>
    </citation>
    <scope>NUCLEOTIDE SEQUENCE</scope>
    <source>
        <strain evidence="8">12435</strain>
    </source>
</reference>
<feature type="binding site" evidence="5">
    <location>
        <position position="218"/>
    </location>
    <ligand>
        <name>dimethylallyl diphosphate</name>
        <dbReference type="ChEBI" id="CHEBI:57623"/>
    </ligand>
</feature>
<keyword evidence="3 5" id="KW-0408">Iron</keyword>
<dbReference type="AlphaFoldDB" id="A0A9D1TRW1"/>
<dbReference type="GO" id="GO:0050992">
    <property type="term" value="P:dimethylallyl diphosphate biosynthetic process"/>
    <property type="evidence" value="ECO:0007669"/>
    <property type="project" value="UniProtKB-UniRule"/>
</dbReference>
<keyword evidence="4 5" id="KW-0411">Iron-sulfur</keyword>
<comment type="pathway">
    <text evidence="5">Isoprenoid biosynthesis; isopentenyl diphosphate biosynthesis via DXP pathway; isopentenyl diphosphate from 1-deoxy-D-xylulose 5-phosphate: step 6/6.</text>
</comment>
<comment type="catalytic activity">
    <reaction evidence="5">
        <text>isopentenyl diphosphate + 2 oxidized [2Fe-2S]-[ferredoxin] + H2O = (2E)-4-hydroxy-3-methylbut-2-enyl diphosphate + 2 reduced [2Fe-2S]-[ferredoxin] + 2 H(+)</text>
        <dbReference type="Rhea" id="RHEA:24488"/>
        <dbReference type="Rhea" id="RHEA-COMP:10000"/>
        <dbReference type="Rhea" id="RHEA-COMP:10001"/>
        <dbReference type="ChEBI" id="CHEBI:15377"/>
        <dbReference type="ChEBI" id="CHEBI:15378"/>
        <dbReference type="ChEBI" id="CHEBI:33737"/>
        <dbReference type="ChEBI" id="CHEBI:33738"/>
        <dbReference type="ChEBI" id="CHEBI:128753"/>
        <dbReference type="ChEBI" id="CHEBI:128769"/>
        <dbReference type="EC" id="1.17.7.4"/>
    </reaction>
</comment>
<organism evidence="8 9">
    <name type="scientific">Candidatus Protoclostridium stercorigallinarum</name>
    <dbReference type="NCBI Taxonomy" id="2838741"/>
    <lineage>
        <taxon>Bacteria</taxon>
        <taxon>Bacillati</taxon>
        <taxon>Bacillota</taxon>
        <taxon>Clostridia</taxon>
        <taxon>Candidatus Protoclostridium</taxon>
    </lineage>
</organism>
<feature type="binding site" evidence="5">
    <location>
        <position position="219"/>
    </location>
    <ligand>
        <name>isopentenyl diphosphate</name>
        <dbReference type="ChEBI" id="CHEBI:128769"/>
    </ligand>
</feature>
<reference evidence="8" key="1">
    <citation type="journal article" date="2021" name="PeerJ">
        <title>Extensive microbial diversity within the chicken gut microbiome revealed by metagenomics and culture.</title>
        <authorList>
            <person name="Gilroy R."/>
            <person name="Ravi A."/>
            <person name="Getino M."/>
            <person name="Pursley I."/>
            <person name="Horton D.L."/>
            <person name="Alikhan N.F."/>
            <person name="Baker D."/>
            <person name="Gharbi K."/>
            <person name="Hall N."/>
            <person name="Watson M."/>
            <person name="Adriaenssens E.M."/>
            <person name="Foster-Nyarko E."/>
            <person name="Jarju S."/>
            <person name="Secka A."/>
            <person name="Antonio M."/>
            <person name="Oren A."/>
            <person name="Chaudhuri R.R."/>
            <person name="La Ragione R."/>
            <person name="Hildebrand F."/>
            <person name="Pallen M.J."/>
        </authorList>
    </citation>
    <scope>NUCLEOTIDE SEQUENCE</scope>
    <source>
        <strain evidence="8">12435</strain>
    </source>
</reference>
<dbReference type="GO" id="GO:0003729">
    <property type="term" value="F:mRNA binding"/>
    <property type="evidence" value="ECO:0007669"/>
    <property type="project" value="UniProtKB-ARBA"/>
</dbReference>
<proteinExistence type="inferred from homology"/>
<evidence type="ECO:0000256" key="4">
    <source>
        <dbReference type="ARBA" id="ARBA00023014"/>
    </source>
</evidence>
<feature type="binding site" evidence="5">
    <location>
        <position position="220"/>
    </location>
    <ligand>
        <name>isopentenyl diphosphate</name>
        <dbReference type="ChEBI" id="CHEBI:128769"/>
    </ligand>
</feature>
<feature type="binding site" evidence="5">
    <location>
        <position position="190"/>
    </location>
    <ligand>
        <name>[4Fe-4S] cluster</name>
        <dbReference type="ChEBI" id="CHEBI:49883"/>
    </ligand>
</feature>
<feature type="binding site" evidence="5">
    <location>
        <position position="220"/>
    </location>
    <ligand>
        <name>dimethylallyl diphosphate</name>
        <dbReference type="ChEBI" id="CHEBI:57623"/>
    </ligand>
</feature>
<feature type="binding site" evidence="5">
    <location>
        <position position="122"/>
    </location>
    <ligand>
        <name>(2E)-4-hydroxy-3-methylbut-2-enyl diphosphate</name>
        <dbReference type="ChEBI" id="CHEBI:128753"/>
    </ligand>
</feature>
<comment type="pathway">
    <text evidence="5">Isoprenoid biosynthesis; dimethylallyl diphosphate biosynthesis; dimethylallyl diphosphate from (2E)-4-hydroxy-3-methylbutenyl diphosphate: step 1/1.</text>
</comment>
<dbReference type="GO" id="GO:0016114">
    <property type="term" value="P:terpenoid biosynthetic process"/>
    <property type="evidence" value="ECO:0007669"/>
    <property type="project" value="UniProtKB-UniRule"/>
</dbReference>
<feature type="binding site" evidence="5">
    <location>
        <position position="219"/>
    </location>
    <ligand>
        <name>(2E)-4-hydroxy-3-methylbut-2-enyl diphosphate</name>
        <dbReference type="ChEBI" id="CHEBI:128753"/>
    </ligand>
</feature>
<feature type="binding site" evidence="5">
    <location>
        <position position="39"/>
    </location>
    <ligand>
        <name>(2E)-4-hydroxy-3-methylbut-2-enyl diphosphate</name>
        <dbReference type="ChEBI" id="CHEBI:128753"/>
    </ligand>
</feature>
<dbReference type="NCBIfam" id="TIGR00216">
    <property type="entry name" value="ispH_lytB"/>
    <property type="match status" value="1"/>
</dbReference>
<feature type="binding site" evidence="5">
    <location>
        <position position="122"/>
    </location>
    <ligand>
        <name>isopentenyl diphosphate</name>
        <dbReference type="ChEBI" id="CHEBI:128769"/>
    </ligand>
</feature>
<comment type="catalytic activity">
    <reaction evidence="5">
        <text>dimethylallyl diphosphate + 2 oxidized [2Fe-2S]-[ferredoxin] + H2O = (2E)-4-hydroxy-3-methylbut-2-enyl diphosphate + 2 reduced [2Fe-2S]-[ferredoxin] + 2 H(+)</text>
        <dbReference type="Rhea" id="RHEA:24825"/>
        <dbReference type="Rhea" id="RHEA-COMP:10000"/>
        <dbReference type="Rhea" id="RHEA-COMP:10001"/>
        <dbReference type="ChEBI" id="CHEBI:15377"/>
        <dbReference type="ChEBI" id="CHEBI:15378"/>
        <dbReference type="ChEBI" id="CHEBI:33737"/>
        <dbReference type="ChEBI" id="CHEBI:33738"/>
        <dbReference type="ChEBI" id="CHEBI:57623"/>
        <dbReference type="ChEBI" id="CHEBI:128753"/>
        <dbReference type="EC" id="1.17.7.4"/>
    </reaction>
</comment>
<evidence type="ECO:0000256" key="1">
    <source>
        <dbReference type="ARBA" id="ARBA00022485"/>
    </source>
</evidence>
<dbReference type="Gene3D" id="2.40.50.140">
    <property type="entry name" value="Nucleic acid-binding proteins"/>
    <property type="match status" value="3"/>
</dbReference>
<dbReference type="PANTHER" id="PTHR30426">
    <property type="entry name" value="4-HYDROXY-3-METHYLBUT-2-ENYL DIPHOSPHATE REDUCTASE"/>
    <property type="match status" value="1"/>
</dbReference>
<feature type="domain" description="S1 motif" evidence="7">
    <location>
        <begin position="568"/>
        <end position="637"/>
    </location>
</feature>
<evidence type="ECO:0000256" key="6">
    <source>
        <dbReference type="SAM" id="MobiDB-lite"/>
    </source>
</evidence>
<dbReference type="PRINTS" id="PR00681">
    <property type="entry name" value="RIBOSOMALS1"/>
</dbReference>
<evidence type="ECO:0000313" key="9">
    <source>
        <dbReference type="Proteomes" id="UP000823990"/>
    </source>
</evidence>
<dbReference type="GO" id="GO:0046872">
    <property type="term" value="F:metal ion binding"/>
    <property type="evidence" value="ECO:0007669"/>
    <property type="project" value="UniProtKB-KW"/>
</dbReference>
<dbReference type="FunFam" id="2.40.50.140:FF:000051">
    <property type="entry name" value="RNA-binding transcriptional accessory protein"/>
    <property type="match status" value="1"/>
</dbReference>
<feature type="binding site" evidence="5">
    <location>
        <position position="261"/>
    </location>
    <ligand>
        <name>dimethylallyl diphosphate</name>
        <dbReference type="ChEBI" id="CHEBI:57623"/>
    </ligand>
</feature>
<feature type="compositionally biased region" description="Basic and acidic residues" evidence="6">
    <location>
        <begin position="645"/>
        <end position="672"/>
    </location>
</feature>
<feature type="binding site" evidence="5">
    <location>
        <position position="39"/>
    </location>
    <ligand>
        <name>dimethylallyl diphosphate</name>
        <dbReference type="ChEBI" id="CHEBI:57623"/>
    </ligand>
</feature>
<feature type="binding site" evidence="5">
    <location>
        <position position="218"/>
    </location>
    <ligand>
        <name>(2E)-4-hydroxy-3-methylbut-2-enyl diphosphate</name>
        <dbReference type="ChEBI" id="CHEBI:128753"/>
    </ligand>
</feature>
<dbReference type="SMART" id="SM00316">
    <property type="entry name" value="S1"/>
    <property type="match status" value="4"/>
</dbReference>
<comment type="caution">
    <text evidence="8">The sequence shown here is derived from an EMBL/GenBank/DDBJ whole genome shotgun (WGS) entry which is preliminary data.</text>
</comment>
<feature type="active site" description="Proton donor" evidence="5">
    <location>
        <position position="124"/>
    </location>
</feature>
<feature type="binding site" evidence="5">
    <location>
        <position position="94"/>
    </location>
    <ligand>
        <name>[4Fe-4S] cluster</name>
        <dbReference type="ChEBI" id="CHEBI:49883"/>
    </ligand>
</feature>
<feature type="binding site" evidence="5">
    <location>
        <position position="122"/>
    </location>
    <ligand>
        <name>dimethylallyl diphosphate</name>
        <dbReference type="ChEBI" id="CHEBI:57623"/>
    </ligand>
</feature>
<keyword evidence="1 5" id="KW-0004">4Fe-4S</keyword>
<feature type="domain" description="S1 motif" evidence="7">
    <location>
        <begin position="483"/>
        <end position="551"/>
    </location>
</feature>
<dbReference type="Proteomes" id="UP000823990">
    <property type="component" value="Unassembled WGS sequence"/>
</dbReference>
<feature type="binding site" evidence="5">
    <location>
        <position position="218"/>
    </location>
    <ligand>
        <name>isopentenyl diphosphate</name>
        <dbReference type="ChEBI" id="CHEBI:128769"/>
    </ligand>
</feature>
<dbReference type="EMBL" id="DXHS01000017">
    <property type="protein sequence ID" value="HIW01911.1"/>
    <property type="molecule type" value="Genomic_DNA"/>
</dbReference>
<dbReference type="GO" id="GO:0051745">
    <property type="term" value="F:4-hydroxy-3-methylbut-2-enyl diphosphate reductase activity"/>
    <property type="evidence" value="ECO:0007669"/>
    <property type="project" value="UniProtKB-UniRule"/>
</dbReference>
<comment type="cofactor">
    <cofactor evidence="5">
        <name>[4Fe-4S] cluster</name>
        <dbReference type="ChEBI" id="CHEBI:49883"/>
    </cofactor>
    <text evidence="5">Binds 1 [4Fe-4S] cluster per subunit.</text>
</comment>
<feature type="binding site" evidence="5">
    <location>
        <position position="220"/>
    </location>
    <ligand>
        <name>(2E)-4-hydroxy-3-methylbut-2-enyl diphosphate</name>
        <dbReference type="ChEBI" id="CHEBI:128753"/>
    </ligand>
</feature>
<keyword evidence="2 5" id="KW-0479">Metal-binding</keyword>
<feature type="binding site" evidence="5">
    <location>
        <position position="161"/>
    </location>
    <ligand>
        <name>(2E)-4-hydroxy-3-methylbut-2-enyl diphosphate</name>
        <dbReference type="ChEBI" id="CHEBI:128753"/>
    </ligand>
</feature>
<feature type="binding site" evidence="5">
    <location>
        <position position="72"/>
    </location>
    <ligand>
        <name>isopentenyl diphosphate</name>
        <dbReference type="ChEBI" id="CHEBI:128769"/>
    </ligand>
</feature>
<feature type="binding site" evidence="5">
    <location>
        <position position="39"/>
    </location>
    <ligand>
        <name>isopentenyl diphosphate</name>
        <dbReference type="ChEBI" id="CHEBI:128769"/>
    </ligand>
</feature>
<accession>A0A9D1TRW1</accession>
<dbReference type="GO" id="GO:0051539">
    <property type="term" value="F:4 iron, 4 sulfur cluster binding"/>
    <property type="evidence" value="ECO:0007669"/>
    <property type="project" value="UniProtKB-UniRule"/>
</dbReference>
<dbReference type="PROSITE" id="PS50126">
    <property type="entry name" value="S1"/>
    <property type="match status" value="4"/>
</dbReference>
<dbReference type="EC" id="1.17.7.4" evidence="5"/>
<evidence type="ECO:0000256" key="5">
    <source>
        <dbReference type="HAMAP-Rule" id="MF_00191"/>
    </source>
</evidence>
<protein>
    <recommendedName>
        <fullName evidence="5">4-hydroxy-3-methylbut-2-enyl diphosphate reductase</fullName>
        <shortName evidence="5">HMBPP reductase</shortName>
        <ecNumber evidence="5">1.17.7.4</ecNumber>
    </recommendedName>
</protein>
<dbReference type="GO" id="GO:0005737">
    <property type="term" value="C:cytoplasm"/>
    <property type="evidence" value="ECO:0007669"/>
    <property type="project" value="UniProtKB-ARBA"/>
</dbReference>
<dbReference type="InterPro" id="IPR003451">
    <property type="entry name" value="LytB/IspH"/>
</dbReference>
<dbReference type="SUPFAM" id="SSF50249">
    <property type="entry name" value="Nucleic acid-binding proteins"/>
    <property type="match status" value="3"/>
</dbReference>